<name>A0A5J4SNT7_9ZZZZ</name>
<organism evidence="1">
    <name type="scientific">termite gut metagenome</name>
    <dbReference type="NCBI Taxonomy" id="433724"/>
    <lineage>
        <taxon>unclassified sequences</taxon>
        <taxon>metagenomes</taxon>
        <taxon>organismal metagenomes</taxon>
    </lineage>
</organism>
<dbReference type="AlphaFoldDB" id="A0A5J4SNT7"/>
<reference evidence="1" key="1">
    <citation type="submission" date="2019-03" db="EMBL/GenBank/DDBJ databases">
        <title>Single cell metagenomics reveals metabolic interactions within the superorganism composed of flagellate Streblomastix strix and complex community of Bacteroidetes bacteria on its surface.</title>
        <authorList>
            <person name="Treitli S.C."/>
            <person name="Kolisko M."/>
            <person name="Husnik F."/>
            <person name="Keeling P."/>
            <person name="Hampl V."/>
        </authorList>
    </citation>
    <scope>NUCLEOTIDE SEQUENCE</scope>
    <source>
        <strain evidence="1">STM</strain>
    </source>
</reference>
<protein>
    <submittedName>
        <fullName evidence="1">Uncharacterized protein</fullName>
    </submittedName>
</protein>
<sequence>MIYGNSRGNNKNKHYLTKKNKLTSEQNIEKANEFLNWFKLNQDFLINQEIRRNNYNHDVFTDTLLKMYNKILYNAQINDYRGYFSRAYYTNTFQYNCLKSKENALNQSIENDIQETIENDIEETNRTQLKQFNTDELIETIFEYVKEHYTIQEFSLWKIYSVMKPHISYNKLSQITNLSMQQISSTISKIKEDIKTNQELITKRKKLLSL</sequence>
<accession>A0A5J4SNT7</accession>
<proteinExistence type="predicted"/>
<dbReference type="EMBL" id="SNRY01000082">
    <property type="protein sequence ID" value="KAA6347889.1"/>
    <property type="molecule type" value="Genomic_DNA"/>
</dbReference>
<gene>
    <name evidence="1" type="ORF">EZS27_004669</name>
</gene>
<evidence type="ECO:0000313" key="1">
    <source>
        <dbReference type="EMBL" id="KAA6347889.1"/>
    </source>
</evidence>
<comment type="caution">
    <text evidence="1">The sequence shown here is derived from an EMBL/GenBank/DDBJ whole genome shotgun (WGS) entry which is preliminary data.</text>
</comment>